<gene>
    <name evidence="1" type="ORF">LOK82_11080</name>
</gene>
<evidence type="ECO:0000313" key="2">
    <source>
        <dbReference type="Proteomes" id="UP001220702"/>
    </source>
</evidence>
<reference evidence="1" key="1">
    <citation type="submission" date="2021-11" db="EMBL/GenBank/DDBJ databases">
        <authorList>
            <person name="Denance N."/>
            <person name="Briand M."/>
            <person name="Dupas E."/>
            <person name="Durand K."/>
            <person name="Legendre B."/>
            <person name="Cunty A."/>
            <person name="Donnadieu C."/>
            <person name="Lopez Roques C."/>
            <person name="Cesbron S."/>
            <person name="Jacques M.A."/>
        </authorList>
    </citation>
    <scope>NUCLEOTIDE SEQUENCE</scope>
    <source>
        <strain evidence="1">CFBP8070</strain>
    </source>
</reference>
<sequence>MVGSDLSLVLDWQAAFGARPPQFIIVCPHQSTSPRIPINAGTDSPSSD</sequence>
<dbReference type="EMBL" id="JAJKGN010000002">
    <property type="protein sequence ID" value="MDC6409132.1"/>
    <property type="molecule type" value="Genomic_DNA"/>
</dbReference>
<proteinExistence type="predicted"/>
<dbReference type="AlphaFoldDB" id="A0AAW6HYJ4"/>
<protein>
    <submittedName>
        <fullName evidence="1">Uncharacterized protein</fullName>
    </submittedName>
</protein>
<comment type="caution">
    <text evidence="1">The sequence shown here is derived from an EMBL/GenBank/DDBJ whole genome shotgun (WGS) entry which is preliminary data.</text>
</comment>
<dbReference type="RefSeq" id="WP_234500009.1">
    <property type="nucleotide sequence ID" value="NZ_CP087992.1"/>
</dbReference>
<name>A0AAW6HYJ4_XYLFS</name>
<accession>A0AAW6HYJ4</accession>
<reference evidence="1" key="2">
    <citation type="journal article" date="2023" name="Commun. Biol.">
        <title>Suspicions of two bridgehead invasions of Xylella fastidiosa subsp. multiplex in France.</title>
        <authorList>
            <person name="Dupas E."/>
            <person name="Durand K."/>
            <person name="Rieux A."/>
            <person name="Briand M."/>
            <person name="Pruvost O."/>
            <person name="Cunty A."/>
            <person name="Denance N."/>
            <person name="Donnadieu C."/>
            <person name="Legendre B."/>
            <person name="Lopez-Roques C."/>
            <person name="Cesbron S."/>
            <person name="Ravigne V."/>
            <person name="Jacques M.A."/>
        </authorList>
    </citation>
    <scope>NUCLEOTIDE SEQUENCE</scope>
    <source>
        <strain evidence="1">CFBP8070</strain>
    </source>
</reference>
<organism evidence="1 2">
    <name type="scientific">Xylella fastidiosa subsp. multiplex</name>
    <dbReference type="NCBI Taxonomy" id="644357"/>
    <lineage>
        <taxon>Bacteria</taxon>
        <taxon>Pseudomonadati</taxon>
        <taxon>Pseudomonadota</taxon>
        <taxon>Gammaproteobacteria</taxon>
        <taxon>Lysobacterales</taxon>
        <taxon>Lysobacteraceae</taxon>
        <taxon>Xylella</taxon>
    </lineage>
</organism>
<dbReference type="Proteomes" id="UP001220702">
    <property type="component" value="Unassembled WGS sequence"/>
</dbReference>
<evidence type="ECO:0000313" key="1">
    <source>
        <dbReference type="EMBL" id="MDC6409132.1"/>
    </source>
</evidence>